<evidence type="ECO:0000313" key="9">
    <source>
        <dbReference type="Proteomes" id="UP001281203"/>
    </source>
</evidence>
<dbReference type="Gene3D" id="3.30.450.20">
    <property type="entry name" value="PAS domain"/>
    <property type="match status" value="3"/>
</dbReference>
<dbReference type="SUPFAM" id="SSF58104">
    <property type="entry name" value="Methyl-accepting chemotaxis protein (MCP) signaling domain"/>
    <property type="match status" value="1"/>
</dbReference>
<dbReference type="PRINTS" id="PR00260">
    <property type="entry name" value="CHEMTRNSDUCR"/>
</dbReference>
<dbReference type="EMBL" id="WBKO01000001">
    <property type="protein sequence ID" value="MDV2481871.1"/>
    <property type="molecule type" value="Genomic_DNA"/>
</dbReference>
<dbReference type="InterPro" id="IPR004090">
    <property type="entry name" value="Chemotax_Me-accpt_rcpt"/>
</dbReference>
<feature type="domain" description="HAMP" evidence="7">
    <location>
        <begin position="477"/>
        <end position="529"/>
    </location>
</feature>
<evidence type="ECO:0000313" key="8">
    <source>
        <dbReference type="EMBL" id="MDV2481871.1"/>
    </source>
</evidence>
<dbReference type="SMART" id="SM00091">
    <property type="entry name" value="PAS"/>
    <property type="match status" value="2"/>
</dbReference>
<evidence type="ECO:0000256" key="3">
    <source>
        <dbReference type="PROSITE-ProRule" id="PRU00284"/>
    </source>
</evidence>
<dbReference type="PANTHER" id="PTHR32089">
    <property type="entry name" value="METHYL-ACCEPTING CHEMOTAXIS PROTEIN MCPB"/>
    <property type="match status" value="1"/>
</dbReference>
<dbReference type="PROSITE" id="PS50111">
    <property type="entry name" value="CHEMOTAXIS_TRANSDUC_2"/>
    <property type="match status" value="1"/>
</dbReference>
<dbReference type="CDD" id="cd00130">
    <property type="entry name" value="PAS"/>
    <property type="match status" value="1"/>
</dbReference>
<accession>A0ABU3X1G1</accession>
<feature type="domain" description="PAC" evidence="6">
    <location>
        <begin position="289"/>
        <end position="341"/>
    </location>
</feature>
<evidence type="ECO:0000259" key="6">
    <source>
        <dbReference type="PROSITE" id="PS50113"/>
    </source>
</evidence>
<dbReference type="Gene3D" id="1.10.287.950">
    <property type="entry name" value="Methyl-accepting chemotaxis protein"/>
    <property type="match status" value="1"/>
</dbReference>
<dbReference type="SMART" id="SM00283">
    <property type="entry name" value="MA"/>
    <property type="match status" value="1"/>
</dbReference>
<evidence type="ECO:0000256" key="4">
    <source>
        <dbReference type="SAM" id="Coils"/>
    </source>
</evidence>
<dbReference type="InterPro" id="IPR003660">
    <property type="entry name" value="HAMP_dom"/>
</dbReference>
<name>A0ABU3X1G1_9EURY</name>
<evidence type="ECO:0000259" key="5">
    <source>
        <dbReference type="PROSITE" id="PS50111"/>
    </source>
</evidence>
<dbReference type="InterPro" id="IPR013656">
    <property type="entry name" value="PAS_4"/>
</dbReference>
<dbReference type="Proteomes" id="UP001281203">
    <property type="component" value="Unassembled WGS sequence"/>
</dbReference>
<feature type="domain" description="Methyl-accepting transducer" evidence="5">
    <location>
        <begin position="548"/>
        <end position="784"/>
    </location>
</feature>
<gene>
    <name evidence="8" type="ORF">F8E02_07585</name>
</gene>
<dbReference type="NCBIfam" id="TIGR00229">
    <property type="entry name" value="sensory_box"/>
    <property type="match status" value="2"/>
</dbReference>
<dbReference type="PROSITE" id="PS50885">
    <property type="entry name" value="HAMP"/>
    <property type="match status" value="1"/>
</dbReference>
<dbReference type="SMART" id="SM00304">
    <property type="entry name" value="HAMP"/>
    <property type="match status" value="3"/>
</dbReference>
<feature type="domain" description="PAC" evidence="6">
    <location>
        <begin position="415"/>
        <end position="467"/>
    </location>
</feature>
<proteinExistence type="inferred from homology"/>
<dbReference type="InterPro" id="IPR004089">
    <property type="entry name" value="MCPsignal_dom"/>
</dbReference>
<reference evidence="8 9" key="1">
    <citation type="submission" date="2019-10" db="EMBL/GenBank/DDBJ databases">
        <title>Isolation and characterization of Methanoculleus sp. Wushi-C6 from a hot spring well.</title>
        <authorList>
            <person name="Chen S.-C."/>
            <person name="Lan Z.-H."/>
            <person name="You Y.-T."/>
            <person name="Lai M.-C."/>
        </authorList>
    </citation>
    <scope>NUCLEOTIDE SEQUENCE [LARGE SCALE GENOMIC DNA]</scope>
    <source>
        <strain evidence="8 9">Wushi-C6</strain>
    </source>
</reference>
<evidence type="ECO:0000259" key="7">
    <source>
        <dbReference type="PROSITE" id="PS50885"/>
    </source>
</evidence>
<sequence>MLRPASIAGGEPECNLHAVHCSFPCGFHSNGLMYMSEGEILDTLTRLRNGDLNARIDEEQVDPGMRPLAEMINATIERFRRQFEESAAVQAEAAALKRQFTQMIRDNPLAIAVLRADRSRIEINDEYARMWRGTREETLAKKLYDYDITVLDGEHFYACYETKKRARTNVLAKWPDGVKKYLALNAIPILDEKGEIEMAFYVWNDWTELHDRMEETGKAQARMDTMIRDNPLAIAILNRDRHRIEINRAYEAVWHGTRDELLNKNLSDFKPEILSGDGFYATFDEQRRMSNEFSVTLTDGTKKTLQLHGIPIFDEAGSVEMAFYIYVDVTEQRKKEGEVLQVMKDTGEVLDALETVPVMKIDRDFTVQMINKAGAALIDRKPADVVGMKCYDIFKTDHCRTPECRCARAMQSRRMERGEAVARPSGKEIPIMYDGTPLFDEKGSVVGAVEYVVDLTEVREKERQVQILMDEAQEKAKSLDRSVQDLAMALAAVAKGDLTRVVAIGEDDPLAKVKGDFNSAIGTIAAAIKEINRAIVQVEEGTAETGKGSEEIAKAAEQVSSTSQRCADLAKQVLARIEAVDRQMADLSASNEEIASTSQNVLERARNAARQGHQAQDLGDEASKKMQIVEGIAKQSVEEIEGLNAQMREINNIVKLITDIANQVNLLALNAAIEAARAGEHGRGFAVVAGEVRNLAGEAKSATRHIEQVIDGIQTSSQKTAAAIKSAHSEIETGVSSVNKTIEALNTIISEAEVVAHGLGEIARATEDQANATNSVVQGMAEGTLLTKDTQEQMDDLAALAEEASASTEEIGSAAHEISQMVGDLSTKMQRFRV</sequence>
<dbReference type="SUPFAM" id="SSF55785">
    <property type="entry name" value="PYP-like sensor domain (PAS domain)"/>
    <property type="match status" value="3"/>
</dbReference>
<feature type="coiled-coil region" evidence="4">
    <location>
        <begin position="455"/>
        <end position="489"/>
    </location>
</feature>
<keyword evidence="4" id="KW-0175">Coiled coil</keyword>
<evidence type="ECO:0000256" key="2">
    <source>
        <dbReference type="ARBA" id="ARBA00029447"/>
    </source>
</evidence>
<dbReference type="PROSITE" id="PS50113">
    <property type="entry name" value="PAC"/>
    <property type="match status" value="2"/>
</dbReference>
<keyword evidence="9" id="KW-1185">Reference proteome</keyword>
<dbReference type="Pfam" id="PF08448">
    <property type="entry name" value="PAS_4"/>
    <property type="match status" value="2"/>
</dbReference>
<organism evidence="8 9">
    <name type="scientific">Methanoculleus caldifontis</name>
    <dbReference type="NCBI Taxonomy" id="2651577"/>
    <lineage>
        <taxon>Archaea</taxon>
        <taxon>Methanobacteriati</taxon>
        <taxon>Methanobacteriota</taxon>
        <taxon>Stenosarchaea group</taxon>
        <taxon>Methanomicrobia</taxon>
        <taxon>Methanomicrobiales</taxon>
        <taxon>Methanomicrobiaceae</taxon>
        <taxon>Methanoculleus</taxon>
    </lineage>
</organism>
<dbReference type="InterPro" id="IPR000700">
    <property type="entry name" value="PAS-assoc_C"/>
</dbReference>
<dbReference type="PANTHER" id="PTHR32089:SF112">
    <property type="entry name" value="LYSOZYME-LIKE PROTEIN-RELATED"/>
    <property type="match status" value="1"/>
</dbReference>
<evidence type="ECO:0000256" key="1">
    <source>
        <dbReference type="ARBA" id="ARBA00023224"/>
    </source>
</evidence>
<dbReference type="Pfam" id="PF00015">
    <property type="entry name" value="MCPsignal"/>
    <property type="match status" value="1"/>
</dbReference>
<dbReference type="InterPro" id="IPR035965">
    <property type="entry name" value="PAS-like_dom_sf"/>
</dbReference>
<comment type="caution">
    <text evidence="8">The sequence shown here is derived from an EMBL/GenBank/DDBJ whole genome shotgun (WGS) entry which is preliminary data.</text>
</comment>
<dbReference type="InterPro" id="IPR000014">
    <property type="entry name" value="PAS"/>
</dbReference>
<comment type="similarity">
    <text evidence="2">Belongs to the methyl-accepting chemotaxis (MCP) protein family.</text>
</comment>
<keyword evidence="1 3" id="KW-0807">Transducer</keyword>
<dbReference type="CDD" id="cd11386">
    <property type="entry name" value="MCP_signal"/>
    <property type="match status" value="1"/>
</dbReference>
<protein>
    <submittedName>
        <fullName evidence="8">PAS domain-containing protein</fullName>
    </submittedName>
</protein>